<gene>
    <name evidence="6" type="ORF">SAMN04488498_11841</name>
</gene>
<organism evidence="6 7">
    <name type="scientific">Neomesorhizobium albiziae</name>
    <dbReference type="NCBI Taxonomy" id="335020"/>
    <lineage>
        <taxon>Bacteria</taxon>
        <taxon>Pseudomonadati</taxon>
        <taxon>Pseudomonadota</taxon>
        <taxon>Alphaproteobacteria</taxon>
        <taxon>Hyphomicrobiales</taxon>
        <taxon>Phyllobacteriaceae</taxon>
        <taxon>Neomesorhizobium</taxon>
    </lineage>
</organism>
<evidence type="ECO:0000256" key="1">
    <source>
        <dbReference type="ARBA" id="ARBA00005709"/>
    </source>
</evidence>
<dbReference type="RefSeq" id="WP_188130521.1">
    <property type="nucleotide sequence ID" value="NZ_BSPE01000023.1"/>
</dbReference>
<accession>A0A1I4DPH2</accession>
<keyword evidence="6" id="KW-0282">Flagellum</keyword>
<dbReference type="Gene3D" id="1.20.1330.10">
    <property type="entry name" value="f41 fragment of flagellin, N-terminal domain"/>
    <property type="match status" value="2"/>
</dbReference>
<dbReference type="AlphaFoldDB" id="A0A1I4DPH2"/>
<dbReference type="PRINTS" id="PR00207">
    <property type="entry name" value="FLAGELLIN"/>
</dbReference>
<evidence type="ECO:0000256" key="2">
    <source>
        <dbReference type="ARBA" id="ARBA00023143"/>
    </source>
</evidence>
<dbReference type="PANTHER" id="PTHR42792">
    <property type="entry name" value="FLAGELLIN"/>
    <property type="match status" value="1"/>
</dbReference>
<dbReference type="PANTHER" id="PTHR42792:SF2">
    <property type="entry name" value="FLAGELLIN"/>
    <property type="match status" value="1"/>
</dbReference>
<dbReference type="InterPro" id="IPR001492">
    <property type="entry name" value="Flagellin"/>
</dbReference>
<evidence type="ECO:0000313" key="7">
    <source>
        <dbReference type="Proteomes" id="UP000323300"/>
    </source>
</evidence>
<evidence type="ECO:0000259" key="4">
    <source>
        <dbReference type="Pfam" id="PF00669"/>
    </source>
</evidence>
<protein>
    <recommendedName>
        <fullName evidence="3">Flagellin</fullName>
    </recommendedName>
</protein>
<dbReference type="Pfam" id="PF00669">
    <property type="entry name" value="Flagellin_N"/>
    <property type="match status" value="1"/>
</dbReference>
<dbReference type="Proteomes" id="UP000323300">
    <property type="component" value="Unassembled WGS sequence"/>
</dbReference>
<name>A0A1I4DPH2_9HYPH</name>
<keyword evidence="2 3" id="KW-0975">Bacterial flagellum</keyword>
<dbReference type="Pfam" id="PF00700">
    <property type="entry name" value="Flagellin_C"/>
    <property type="match status" value="1"/>
</dbReference>
<keyword evidence="7" id="KW-1185">Reference proteome</keyword>
<dbReference type="SUPFAM" id="SSF64518">
    <property type="entry name" value="Phase 1 flagellin"/>
    <property type="match status" value="1"/>
</dbReference>
<comment type="subcellular location">
    <subcellularLocation>
        <location evidence="3">Secreted</location>
    </subcellularLocation>
    <subcellularLocation>
        <location evidence="3">Bacterial flagellum</location>
    </subcellularLocation>
</comment>
<dbReference type="GO" id="GO:0005198">
    <property type="term" value="F:structural molecule activity"/>
    <property type="evidence" value="ECO:0007669"/>
    <property type="project" value="UniProtKB-UniRule"/>
</dbReference>
<evidence type="ECO:0000256" key="3">
    <source>
        <dbReference type="RuleBase" id="RU362073"/>
    </source>
</evidence>
<comment type="function">
    <text evidence="3">Flagellin is the subunit protein which polymerizes to form the filaments of bacterial flagella.</text>
</comment>
<dbReference type="GO" id="GO:0009288">
    <property type="term" value="C:bacterial-type flagellum"/>
    <property type="evidence" value="ECO:0007669"/>
    <property type="project" value="UniProtKB-SubCell"/>
</dbReference>
<keyword evidence="6" id="KW-0966">Cell projection</keyword>
<sequence length="437" mass="44432">MSSILTNASAMTALQSLNATNKNLATTQSRISTGMRVAQASDNAAYWSIASTMRSDNQAMGTIKEALGLGAAQVDIAYTAMDKVKQTLDTLKSKLVTASQPNIDKSKIQSEIKELQNDLKTYAESASFSGGNWLSVDKSSTAKVVASFLRGADGSISLGTIDVDTAKTALFNRDANQAGLLEKGAALTAASGAGIAIYTGAATPVAGTVGADTLPGTADDTAATATFGAHANFALDGNDAISFEVTLNGGTSKTIRIDRDTITAAGLANGAVTSAAEMATVMTQALKSAGLDSKVAASVAGGALVLTTTEKGPNATIAVANGASSDNGNFVDATSIDITAATSGQLSQYLQGVENMLSAVTTAASDLGAIKTRIGSQQTFVKDLMSAVDRGVGALVDADMNEESTRLQALQVQQQLGIQSLSIANGSAQQIMSLFRG</sequence>
<comment type="similarity">
    <text evidence="1 3">Belongs to the bacterial flagellin family.</text>
</comment>
<dbReference type="GO" id="GO:0005576">
    <property type="term" value="C:extracellular region"/>
    <property type="evidence" value="ECO:0007669"/>
    <property type="project" value="UniProtKB-SubCell"/>
</dbReference>
<feature type="domain" description="Flagellin N-terminal" evidence="4">
    <location>
        <begin position="4"/>
        <end position="135"/>
    </location>
</feature>
<evidence type="ECO:0000259" key="5">
    <source>
        <dbReference type="Pfam" id="PF00700"/>
    </source>
</evidence>
<feature type="domain" description="Flagellin C-terminal" evidence="5">
    <location>
        <begin position="350"/>
        <end position="435"/>
    </location>
</feature>
<dbReference type="InterPro" id="IPR001029">
    <property type="entry name" value="Flagellin_N"/>
</dbReference>
<dbReference type="InterPro" id="IPR046358">
    <property type="entry name" value="Flagellin_C"/>
</dbReference>
<evidence type="ECO:0000313" key="6">
    <source>
        <dbReference type="EMBL" id="SFK93851.1"/>
    </source>
</evidence>
<reference evidence="6 7" key="1">
    <citation type="submission" date="2016-10" db="EMBL/GenBank/DDBJ databases">
        <authorList>
            <person name="Varghese N."/>
            <person name="Submissions S."/>
        </authorList>
    </citation>
    <scope>NUCLEOTIDE SEQUENCE [LARGE SCALE GENOMIC DNA]</scope>
    <source>
        <strain evidence="6 7">DSM 21822</strain>
    </source>
</reference>
<keyword evidence="6" id="KW-0969">Cilium</keyword>
<keyword evidence="3" id="KW-0964">Secreted</keyword>
<proteinExistence type="inferred from homology"/>
<dbReference type="EMBL" id="FOSL01000018">
    <property type="protein sequence ID" value="SFK93851.1"/>
    <property type="molecule type" value="Genomic_DNA"/>
</dbReference>